<sequence length="87" mass="9640">MLRSKGMLGSFAPQKEPYVHTLEEKTIPSGVLARGTYSAKLKVKFSNKSVNISQSKGQEQKIHKSSSTSKESPSLKQSTSNLKVEEW</sequence>
<dbReference type="SUPFAM" id="SSF81296">
    <property type="entry name" value="E set domains"/>
    <property type="match status" value="1"/>
</dbReference>
<evidence type="ECO:0000256" key="4">
    <source>
        <dbReference type="SAM" id="MobiDB-lite"/>
    </source>
</evidence>
<comment type="similarity">
    <text evidence="2">Belongs to the Rho GDI family.</text>
</comment>
<dbReference type="GO" id="GO:0007266">
    <property type="term" value="P:Rho protein signal transduction"/>
    <property type="evidence" value="ECO:0007669"/>
    <property type="project" value="InterPro"/>
</dbReference>
<dbReference type="Proteomes" id="UP001370490">
    <property type="component" value="Unassembled WGS sequence"/>
</dbReference>
<name>A0AAN8VPQ7_9MAGN</name>
<dbReference type="EMBL" id="JBAMMX010000006">
    <property type="protein sequence ID" value="KAK6937749.1"/>
    <property type="molecule type" value="Genomic_DNA"/>
</dbReference>
<keyword evidence="3" id="KW-0963">Cytoplasm</keyword>
<evidence type="ECO:0000313" key="6">
    <source>
        <dbReference type="Proteomes" id="UP001370490"/>
    </source>
</evidence>
<keyword evidence="6" id="KW-1185">Reference proteome</keyword>
<dbReference type="Pfam" id="PF02115">
    <property type="entry name" value="Rho_GDI"/>
    <property type="match status" value="1"/>
</dbReference>
<evidence type="ECO:0000256" key="3">
    <source>
        <dbReference type="ARBA" id="ARBA00022490"/>
    </source>
</evidence>
<evidence type="ECO:0000256" key="2">
    <source>
        <dbReference type="ARBA" id="ARBA00009758"/>
    </source>
</evidence>
<dbReference type="GO" id="GO:0005094">
    <property type="term" value="F:Rho GDP-dissociation inhibitor activity"/>
    <property type="evidence" value="ECO:0007669"/>
    <property type="project" value="InterPro"/>
</dbReference>
<protein>
    <submittedName>
        <fullName evidence="5">Rho protein GDP-dissociation inhibitor</fullName>
    </submittedName>
</protein>
<evidence type="ECO:0000256" key="1">
    <source>
        <dbReference type="ARBA" id="ARBA00004496"/>
    </source>
</evidence>
<comment type="subcellular location">
    <subcellularLocation>
        <location evidence="1">Cytoplasm</location>
    </subcellularLocation>
</comment>
<dbReference type="PANTHER" id="PTHR10980">
    <property type="entry name" value="RHO GDP-DISSOCIATION INHIBITOR"/>
    <property type="match status" value="1"/>
</dbReference>
<evidence type="ECO:0000313" key="5">
    <source>
        <dbReference type="EMBL" id="KAK6937749.1"/>
    </source>
</evidence>
<comment type="caution">
    <text evidence="5">The sequence shown here is derived from an EMBL/GenBank/DDBJ whole genome shotgun (WGS) entry which is preliminary data.</text>
</comment>
<dbReference type="InterPro" id="IPR000406">
    <property type="entry name" value="Rho_GDI"/>
</dbReference>
<proteinExistence type="inferred from homology"/>
<feature type="compositionally biased region" description="Low complexity" evidence="4">
    <location>
        <begin position="65"/>
        <end position="78"/>
    </location>
</feature>
<dbReference type="GO" id="GO:0005829">
    <property type="term" value="C:cytosol"/>
    <property type="evidence" value="ECO:0007669"/>
    <property type="project" value="TreeGrafter"/>
</dbReference>
<dbReference type="InterPro" id="IPR024792">
    <property type="entry name" value="RhoGDI_dom_sf"/>
</dbReference>
<gene>
    <name evidence="5" type="ORF">RJ641_031257</name>
</gene>
<dbReference type="GO" id="GO:0016020">
    <property type="term" value="C:membrane"/>
    <property type="evidence" value="ECO:0007669"/>
    <property type="project" value="TreeGrafter"/>
</dbReference>
<dbReference type="Gene3D" id="2.70.50.30">
    <property type="entry name" value="Coagulation Factor XIII, subunit A, domain 1"/>
    <property type="match status" value="1"/>
</dbReference>
<reference evidence="5 6" key="1">
    <citation type="submission" date="2023-12" db="EMBL/GenBank/DDBJ databases">
        <title>A high-quality genome assembly for Dillenia turbinata (Dilleniales).</title>
        <authorList>
            <person name="Chanderbali A."/>
        </authorList>
    </citation>
    <scope>NUCLEOTIDE SEQUENCE [LARGE SCALE GENOMIC DNA]</scope>
    <source>
        <strain evidence="5">LSX21</strain>
        <tissue evidence="5">Leaf</tissue>
    </source>
</reference>
<organism evidence="5 6">
    <name type="scientific">Dillenia turbinata</name>
    <dbReference type="NCBI Taxonomy" id="194707"/>
    <lineage>
        <taxon>Eukaryota</taxon>
        <taxon>Viridiplantae</taxon>
        <taxon>Streptophyta</taxon>
        <taxon>Embryophyta</taxon>
        <taxon>Tracheophyta</taxon>
        <taxon>Spermatophyta</taxon>
        <taxon>Magnoliopsida</taxon>
        <taxon>eudicotyledons</taxon>
        <taxon>Gunneridae</taxon>
        <taxon>Pentapetalae</taxon>
        <taxon>Dilleniales</taxon>
        <taxon>Dilleniaceae</taxon>
        <taxon>Dillenia</taxon>
    </lineage>
</organism>
<accession>A0AAN8VPQ7</accession>
<dbReference type="InterPro" id="IPR014756">
    <property type="entry name" value="Ig_E-set"/>
</dbReference>
<dbReference type="AlphaFoldDB" id="A0AAN8VPQ7"/>
<dbReference type="PANTHER" id="PTHR10980:SF49">
    <property type="entry name" value="RHO GDP-DISSOCIATION INHIBITOR 1-LIKE"/>
    <property type="match status" value="1"/>
</dbReference>
<feature type="region of interest" description="Disordered" evidence="4">
    <location>
        <begin position="49"/>
        <end position="87"/>
    </location>
</feature>